<name>A0A4S4DPJ6_CAMSN</name>
<organism evidence="2 3">
    <name type="scientific">Camellia sinensis var. sinensis</name>
    <name type="common">China tea</name>
    <dbReference type="NCBI Taxonomy" id="542762"/>
    <lineage>
        <taxon>Eukaryota</taxon>
        <taxon>Viridiplantae</taxon>
        <taxon>Streptophyta</taxon>
        <taxon>Embryophyta</taxon>
        <taxon>Tracheophyta</taxon>
        <taxon>Spermatophyta</taxon>
        <taxon>Magnoliopsida</taxon>
        <taxon>eudicotyledons</taxon>
        <taxon>Gunneridae</taxon>
        <taxon>Pentapetalae</taxon>
        <taxon>asterids</taxon>
        <taxon>Ericales</taxon>
        <taxon>Theaceae</taxon>
        <taxon>Camellia</taxon>
    </lineage>
</organism>
<gene>
    <name evidence="2" type="ORF">TEA_024190</name>
</gene>
<feature type="domain" description="F-box" evidence="1">
    <location>
        <begin position="139"/>
        <end position="185"/>
    </location>
</feature>
<dbReference type="Gene3D" id="1.20.1280.50">
    <property type="match status" value="1"/>
</dbReference>
<dbReference type="AlphaFoldDB" id="A0A4S4DPJ6"/>
<comment type="caution">
    <text evidence="2">The sequence shown here is derived from an EMBL/GenBank/DDBJ whole genome shotgun (WGS) entry which is preliminary data.</text>
</comment>
<dbReference type="Pfam" id="PF24104">
    <property type="entry name" value="At5g52880_ARM"/>
    <property type="match status" value="2"/>
</dbReference>
<dbReference type="PROSITE" id="PS50181">
    <property type="entry name" value="FBOX"/>
    <property type="match status" value="1"/>
</dbReference>
<dbReference type="PANTHER" id="PTHR47744:SF1">
    <property type="entry name" value="OS05G0526300 PROTEIN"/>
    <property type="match status" value="1"/>
</dbReference>
<dbReference type="STRING" id="542762.A0A4S4DPJ6"/>
<accession>A0A4S4DPJ6</accession>
<dbReference type="SUPFAM" id="SSF81383">
    <property type="entry name" value="F-box domain"/>
    <property type="match status" value="1"/>
</dbReference>
<dbReference type="InterPro" id="IPR001810">
    <property type="entry name" value="F-box_dom"/>
</dbReference>
<evidence type="ECO:0000259" key="1">
    <source>
        <dbReference type="PROSITE" id="PS50181"/>
    </source>
</evidence>
<dbReference type="InterPro" id="IPR036047">
    <property type="entry name" value="F-box-like_dom_sf"/>
</dbReference>
<sequence length="331" mass="36890">MVAALERYEKLGIGESLPRIYQYPLACREISIILRGAYSKLPKNLQSLVFQHTLTAFRLLPLLEVMGSSVGAATLCIMGSSVGAVTLCTIPKTQNAVSAANLLIQSAEAVLPKQKKVLAVTEFKHAKVAHKRRCKDRQEEGSIQLPQDVVVHIFSFLDLQSLLSAASVCWLWNSAASDNHLWHLQHVMYFGDSNNCSKGRGLQKYGILENDEHMQLQMEVNAGNNTDWRDTFKKACKGNSLKKLTSNRGYCGHCDAVVWLSNMKCSNKHCRLNSKSQKIKHISPEQIVEYILHGSPSMISSSDSDSGDSDSDEESFRKLWAIPKHFSGCHR</sequence>
<evidence type="ECO:0000313" key="2">
    <source>
        <dbReference type="EMBL" id="THG04998.1"/>
    </source>
</evidence>
<protein>
    <recommendedName>
        <fullName evidence="1">F-box domain-containing protein</fullName>
    </recommendedName>
</protein>
<keyword evidence="3" id="KW-1185">Reference proteome</keyword>
<reference evidence="2 3" key="1">
    <citation type="journal article" date="2018" name="Proc. Natl. Acad. Sci. U.S.A.">
        <title>Draft genome sequence of Camellia sinensis var. sinensis provides insights into the evolution of the tea genome and tea quality.</title>
        <authorList>
            <person name="Wei C."/>
            <person name="Yang H."/>
            <person name="Wang S."/>
            <person name="Zhao J."/>
            <person name="Liu C."/>
            <person name="Gao L."/>
            <person name="Xia E."/>
            <person name="Lu Y."/>
            <person name="Tai Y."/>
            <person name="She G."/>
            <person name="Sun J."/>
            <person name="Cao H."/>
            <person name="Tong W."/>
            <person name="Gao Q."/>
            <person name="Li Y."/>
            <person name="Deng W."/>
            <person name="Jiang X."/>
            <person name="Wang W."/>
            <person name="Chen Q."/>
            <person name="Zhang S."/>
            <person name="Li H."/>
            <person name="Wu J."/>
            <person name="Wang P."/>
            <person name="Li P."/>
            <person name="Shi C."/>
            <person name="Zheng F."/>
            <person name="Jian J."/>
            <person name="Huang B."/>
            <person name="Shan D."/>
            <person name="Shi M."/>
            <person name="Fang C."/>
            <person name="Yue Y."/>
            <person name="Li F."/>
            <person name="Li D."/>
            <person name="Wei S."/>
            <person name="Han B."/>
            <person name="Jiang C."/>
            <person name="Yin Y."/>
            <person name="Xia T."/>
            <person name="Zhang Z."/>
            <person name="Bennetzen J.L."/>
            <person name="Zhao S."/>
            <person name="Wan X."/>
        </authorList>
    </citation>
    <scope>NUCLEOTIDE SEQUENCE [LARGE SCALE GENOMIC DNA]</scope>
    <source>
        <strain evidence="3">cv. Shuchazao</strain>
        <tissue evidence="2">Leaf</tissue>
    </source>
</reference>
<dbReference type="InterPro" id="IPR057039">
    <property type="entry name" value="At5g52880_ARM"/>
</dbReference>
<dbReference type="SMART" id="SM00256">
    <property type="entry name" value="FBOX"/>
    <property type="match status" value="1"/>
</dbReference>
<dbReference type="EMBL" id="SDRB02010681">
    <property type="protein sequence ID" value="THG04998.1"/>
    <property type="molecule type" value="Genomic_DNA"/>
</dbReference>
<proteinExistence type="predicted"/>
<dbReference type="PANTHER" id="PTHR47744">
    <property type="entry name" value="OS05G0526300 PROTEIN"/>
    <property type="match status" value="1"/>
</dbReference>
<dbReference type="Pfam" id="PF12937">
    <property type="entry name" value="F-box-like"/>
    <property type="match status" value="1"/>
</dbReference>
<evidence type="ECO:0000313" key="3">
    <source>
        <dbReference type="Proteomes" id="UP000306102"/>
    </source>
</evidence>
<dbReference type="Proteomes" id="UP000306102">
    <property type="component" value="Unassembled WGS sequence"/>
</dbReference>